<organism evidence="2 3">
    <name type="scientific">Nitrobacter vulgaris</name>
    <dbReference type="NCBI Taxonomy" id="29421"/>
    <lineage>
        <taxon>Bacteria</taxon>
        <taxon>Pseudomonadati</taxon>
        <taxon>Pseudomonadota</taxon>
        <taxon>Alphaproteobacteria</taxon>
        <taxon>Hyphomicrobiales</taxon>
        <taxon>Nitrobacteraceae</taxon>
        <taxon>Nitrobacter</taxon>
    </lineage>
</organism>
<evidence type="ECO:0000313" key="2">
    <source>
        <dbReference type="EMBL" id="OPH81915.1"/>
    </source>
</evidence>
<sequence>MLADEAAFSKVAGRLSDDLHLPTEWRASLVAFIANALPSWRDDPLRPAATAETILTAQLCALLNSASRKSRGWDYLQFRMEEPDEVVRGRAIDLVAAPLGQLIWIDGRRYSQYEPLLPLECKRLPTPAGRERDEREYLHSRHGSRGGVQRYKTGDHGAAHAQAAIIAYLQTDDIPTWYGRIGQWIVDLSSENTNWTDDDQITLNSHDVERGLAQLSSNHVRDRGLSGIAIDHIWICI</sequence>
<name>A0A1V4HVP9_NITVU</name>
<keyword evidence="3" id="KW-1185">Reference proteome</keyword>
<evidence type="ECO:0000313" key="3">
    <source>
        <dbReference type="Proteomes" id="UP000189940"/>
    </source>
</evidence>
<protein>
    <submittedName>
        <fullName evidence="2">Uncharacterized protein</fullName>
    </submittedName>
</protein>
<dbReference type="Proteomes" id="UP000189940">
    <property type="component" value="Unassembled WGS sequence"/>
</dbReference>
<dbReference type="STRING" id="29421.B2M20_15240"/>
<dbReference type="OrthoDB" id="6913282at2"/>
<comment type="caution">
    <text evidence="2">The sequence shown here is derived from an EMBL/GenBank/DDBJ whole genome shotgun (WGS) entry which is preliminary data.</text>
</comment>
<reference evidence="2 3" key="1">
    <citation type="submission" date="2017-02" db="EMBL/GenBank/DDBJ databases">
        <title>Genome sequence of the nitrite-oxidizing bacterium Nitrobacter vulgaris strain Ab1.</title>
        <authorList>
            <person name="Mellbye B.L."/>
            <person name="Davis E.W."/>
            <person name="Spieck E."/>
            <person name="Chang J.H."/>
            <person name="Bottomley P.J."/>
            <person name="Sayavedra-Soto L.A."/>
        </authorList>
    </citation>
    <scope>NUCLEOTIDE SEQUENCE [LARGE SCALE GENOMIC DNA]</scope>
    <source>
        <strain evidence="2 3">Ab1</strain>
    </source>
</reference>
<feature type="compositionally biased region" description="Basic and acidic residues" evidence="1">
    <location>
        <begin position="129"/>
        <end position="139"/>
    </location>
</feature>
<dbReference type="EMBL" id="MWPQ01000054">
    <property type="protein sequence ID" value="OPH81915.1"/>
    <property type="molecule type" value="Genomic_DNA"/>
</dbReference>
<proteinExistence type="predicted"/>
<gene>
    <name evidence="2" type="ORF">B2M20_15240</name>
</gene>
<evidence type="ECO:0000256" key="1">
    <source>
        <dbReference type="SAM" id="MobiDB-lite"/>
    </source>
</evidence>
<dbReference type="AlphaFoldDB" id="A0A1V4HVP9"/>
<accession>A0A1V4HVP9</accession>
<feature type="region of interest" description="Disordered" evidence="1">
    <location>
        <begin position="128"/>
        <end position="149"/>
    </location>
</feature>